<dbReference type="AlphaFoldDB" id="A0A9P0FEH0"/>
<keyword evidence="4" id="KW-1185">Reference proteome</keyword>
<evidence type="ECO:0000313" key="4">
    <source>
        <dbReference type="Proteomes" id="UP001154078"/>
    </source>
</evidence>
<evidence type="ECO:0000256" key="1">
    <source>
        <dbReference type="SAM" id="Coils"/>
    </source>
</evidence>
<dbReference type="OrthoDB" id="6774983at2759"/>
<keyword evidence="1" id="KW-0175">Coiled coil</keyword>
<feature type="compositionally biased region" description="Basic and acidic residues" evidence="2">
    <location>
        <begin position="278"/>
        <end position="295"/>
    </location>
</feature>
<protein>
    <recommendedName>
        <fullName evidence="5">Fibrous sheath-interacting protein 1</fullName>
    </recommendedName>
</protein>
<sequence length="443" mass="51290">MERGTVDVSKVYKHSQHIRIQQEQEEMWISSEDLRTDGSSDEEATGKIKSNKKSSKQLKNEKLLRKEVLTKTTPPSIDSFSEVEDKDVILRRRKSSMKPLMEEGETLPNYMEQLKMTPPGGAVASSSACGTSESDVEALYLESKWRPKRGSLKLPNLVEGYNEFGLSSFYNDIMINLHSLQSTPILDAEDCEELEGIEKMEESIEQRNIEKSKELVQKLEDEIAETIKMYKFERDERLKIQKDMCKAISENDILDRQSQTFLALCKFQEEDLQENEDDKMNHEDGDKETNKAKSDADNRFIQKNIELAKHGSMANLSLTDEEKSQLESLLINIDDLHSKEINEEKTRKEYDEEKNKEKDFEYLTNGYKFTFEESERINEINEKLKGYSEDRDTESDLEPCGYESMSTFLLEKALKDIDKKISSLSNEMFNDINLDIVEESNDE</sequence>
<evidence type="ECO:0000256" key="2">
    <source>
        <dbReference type="SAM" id="MobiDB-lite"/>
    </source>
</evidence>
<dbReference type="Proteomes" id="UP001154078">
    <property type="component" value="Chromosome 2"/>
</dbReference>
<dbReference type="EMBL" id="OV121133">
    <property type="protein sequence ID" value="CAH0550658.1"/>
    <property type="molecule type" value="Genomic_DNA"/>
</dbReference>
<feature type="coiled-coil region" evidence="1">
    <location>
        <begin position="202"/>
        <end position="236"/>
    </location>
</feature>
<feature type="region of interest" description="Disordered" evidence="2">
    <location>
        <begin position="23"/>
        <end position="60"/>
    </location>
</feature>
<evidence type="ECO:0000313" key="3">
    <source>
        <dbReference type="EMBL" id="CAH0550658.1"/>
    </source>
</evidence>
<feature type="region of interest" description="Disordered" evidence="2">
    <location>
        <begin position="273"/>
        <end position="295"/>
    </location>
</feature>
<accession>A0A9P0FEH0</accession>
<evidence type="ECO:0008006" key="5">
    <source>
        <dbReference type="Google" id="ProtNLM"/>
    </source>
</evidence>
<gene>
    <name evidence="3" type="ORF">MELIAE_LOCUS3430</name>
</gene>
<name>A0A9P0FEH0_BRAAE</name>
<organism evidence="3 4">
    <name type="scientific">Brassicogethes aeneus</name>
    <name type="common">Rape pollen beetle</name>
    <name type="synonym">Meligethes aeneus</name>
    <dbReference type="NCBI Taxonomy" id="1431903"/>
    <lineage>
        <taxon>Eukaryota</taxon>
        <taxon>Metazoa</taxon>
        <taxon>Ecdysozoa</taxon>
        <taxon>Arthropoda</taxon>
        <taxon>Hexapoda</taxon>
        <taxon>Insecta</taxon>
        <taxon>Pterygota</taxon>
        <taxon>Neoptera</taxon>
        <taxon>Endopterygota</taxon>
        <taxon>Coleoptera</taxon>
        <taxon>Polyphaga</taxon>
        <taxon>Cucujiformia</taxon>
        <taxon>Nitidulidae</taxon>
        <taxon>Meligethinae</taxon>
        <taxon>Brassicogethes</taxon>
    </lineage>
</organism>
<reference evidence="3" key="1">
    <citation type="submission" date="2021-12" db="EMBL/GenBank/DDBJ databases">
        <authorList>
            <person name="King R."/>
        </authorList>
    </citation>
    <scope>NUCLEOTIDE SEQUENCE</scope>
</reference>
<proteinExistence type="predicted"/>